<dbReference type="GO" id="GO:0005576">
    <property type="term" value="C:extracellular region"/>
    <property type="evidence" value="ECO:0007669"/>
    <property type="project" value="UniProtKB-SubCell"/>
</dbReference>
<proteinExistence type="predicted"/>
<dbReference type="RefSeq" id="WP_058021520.1">
    <property type="nucleotide sequence ID" value="NZ_CP013189.1"/>
</dbReference>
<feature type="signal peptide" evidence="4">
    <location>
        <begin position="1"/>
        <end position="30"/>
    </location>
</feature>
<reference evidence="6 7" key="1">
    <citation type="submission" date="2015-11" db="EMBL/GenBank/DDBJ databases">
        <authorList>
            <person name="Zhang Y."/>
            <person name="Guo Z."/>
        </authorList>
    </citation>
    <scope>NUCLEOTIDE SEQUENCE [LARGE SCALE GENOMIC DNA]</scope>
    <source>
        <strain evidence="6 7">KCTC 32221</strain>
    </source>
</reference>
<protein>
    <submittedName>
        <fullName evidence="6">Polysaccharide deacetylase</fullName>
    </submittedName>
</protein>
<comment type="subcellular location">
    <subcellularLocation>
        <location evidence="1">Secreted</location>
    </subcellularLocation>
</comment>
<keyword evidence="7" id="KW-1185">Reference proteome</keyword>
<evidence type="ECO:0000313" key="6">
    <source>
        <dbReference type="EMBL" id="ALO46036.1"/>
    </source>
</evidence>
<dbReference type="Proteomes" id="UP000065641">
    <property type="component" value="Chromosome"/>
</dbReference>
<evidence type="ECO:0000259" key="5">
    <source>
        <dbReference type="PROSITE" id="PS51677"/>
    </source>
</evidence>
<dbReference type="InterPro" id="IPR002509">
    <property type="entry name" value="NODB_dom"/>
</dbReference>
<dbReference type="Gene3D" id="3.20.20.370">
    <property type="entry name" value="Glycoside hydrolase/deacetylase"/>
    <property type="match status" value="1"/>
</dbReference>
<dbReference type="GO" id="GO:0016810">
    <property type="term" value="F:hydrolase activity, acting on carbon-nitrogen (but not peptide) bonds"/>
    <property type="evidence" value="ECO:0007669"/>
    <property type="project" value="InterPro"/>
</dbReference>
<evidence type="ECO:0000256" key="4">
    <source>
        <dbReference type="SAM" id="SignalP"/>
    </source>
</evidence>
<evidence type="ECO:0000313" key="7">
    <source>
        <dbReference type="Proteomes" id="UP000065641"/>
    </source>
</evidence>
<dbReference type="SUPFAM" id="SSF88713">
    <property type="entry name" value="Glycoside hydrolase/deacetylase"/>
    <property type="match status" value="1"/>
</dbReference>
<dbReference type="GO" id="GO:0005975">
    <property type="term" value="P:carbohydrate metabolic process"/>
    <property type="evidence" value="ECO:0007669"/>
    <property type="project" value="InterPro"/>
</dbReference>
<feature type="domain" description="NodB homology" evidence="5">
    <location>
        <begin position="89"/>
        <end position="358"/>
    </location>
</feature>
<dbReference type="PROSITE" id="PS51677">
    <property type="entry name" value="NODB"/>
    <property type="match status" value="1"/>
</dbReference>
<evidence type="ECO:0000256" key="2">
    <source>
        <dbReference type="ARBA" id="ARBA00022729"/>
    </source>
</evidence>
<evidence type="ECO:0000256" key="3">
    <source>
        <dbReference type="SAM" id="Coils"/>
    </source>
</evidence>
<dbReference type="PANTHER" id="PTHR34216">
    <property type="match status" value="1"/>
</dbReference>
<name>A0A0S2KD77_9GAMM</name>
<dbReference type="InterPro" id="IPR011330">
    <property type="entry name" value="Glyco_hydro/deAcase_b/a-brl"/>
</dbReference>
<organism evidence="6 7">
    <name type="scientific">Pseudohongiella spirulinae</name>
    <dbReference type="NCBI Taxonomy" id="1249552"/>
    <lineage>
        <taxon>Bacteria</taxon>
        <taxon>Pseudomonadati</taxon>
        <taxon>Pseudomonadota</taxon>
        <taxon>Gammaproteobacteria</taxon>
        <taxon>Pseudomonadales</taxon>
        <taxon>Pseudohongiellaceae</taxon>
        <taxon>Pseudohongiella</taxon>
    </lineage>
</organism>
<feature type="coiled-coil region" evidence="3">
    <location>
        <begin position="165"/>
        <end position="192"/>
    </location>
</feature>
<dbReference type="PANTHER" id="PTHR34216:SF3">
    <property type="entry name" value="POLY-BETA-1,6-N-ACETYL-D-GLUCOSAMINE N-DEACETYLASE"/>
    <property type="match status" value="1"/>
</dbReference>
<keyword evidence="2 4" id="KW-0732">Signal</keyword>
<dbReference type="EMBL" id="CP013189">
    <property type="protein sequence ID" value="ALO46036.1"/>
    <property type="molecule type" value="Genomic_DNA"/>
</dbReference>
<keyword evidence="3" id="KW-0175">Coiled coil</keyword>
<accession>A0A0S2KD77</accession>
<dbReference type="Pfam" id="PF01522">
    <property type="entry name" value="Polysacc_deac_1"/>
    <property type="match status" value="1"/>
</dbReference>
<dbReference type="AlphaFoldDB" id="A0A0S2KD77"/>
<feature type="chain" id="PRO_5006601645" evidence="4">
    <location>
        <begin position="31"/>
        <end position="358"/>
    </location>
</feature>
<dbReference type="CDD" id="cd10973">
    <property type="entry name" value="CE4_DAC_u4_5s"/>
    <property type="match status" value="1"/>
</dbReference>
<sequence length="358" mass="40522" precursor="true">MTQKPPFNLLRQCIGFSSLALALSAPVAQAQHAVITIYHHVSESTPRSTSLTPAELRTQLEYLRDNDFAVWPLDRTLEALRNRQPMPEKVAVLTFDDAYESIHSTAWPMLKEFGFPMSLFVSTQPVDDNQNGYLNWDQIRELADDGVIIANHMVHHPHMVDALPGENNAQRLQRLQQELLQAEQRIHEETGQSHKILAYPYGEYDTEIRNMVTELGFTALAQNSGAVGYYSDFAALPRYPLAGFYADIESAATKLNSLAFQVLEVDPVSPMTDSTRPAVTLQLAGDFNVNQLGCYAGGQALELEWIDREAVHFRIQPGQDQEFSMRRFGYICTAPQRGSNRYYWYNKFWTRSTPGNAD</sequence>
<dbReference type="KEGG" id="pspi:PS2015_1379"/>
<dbReference type="InterPro" id="IPR051398">
    <property type="entry name" value="Polysacch_Deacetylase"/>
</dbReference>
<dbReference type="STRING" id="1249552.PS2015_1379"/>
<gene>
    <name evidence="6" type="ORF">PS2015_1379</name>
</gene>
<evidence type="ECO:0000256" key="1">
    <source>
        <dbReference type="ARBA" id="ARBA00004613"/>
    </source>
</evidence>
<dbReference type="OrthoDB" id="9814639at2"/>